<dbReference type="EMBL" id="ML120565">
    <property type="protein sequence ID" value="RPA89618.1"/>
    <property type="molecule type" value="Genomic_DNA"/>
</dbReference>
<feature type="region of interest" description="Disordered" evidence="1">
    <location>
        <begin position="121"/>
        <end position="153"/>
    </location>
</feature>
<feature type="compositionally biased region" description="Basic and acidic residues" evidence="1">
    <location>
        <begin position="121"/>
        <end position="134"/>
    </location>
</feature>
<reference evidence="2 3" key="1">
    <citation type="journal article" date="2018" name="Nat. Ecol. Evol.">
        <title>Pezizomycetes genomes reveal the molecular basis of ectomycorrhizal truffle lifestyle.</title>
        <authorList>
            <person name="Murat C."/>
            <person name="Payen T."/>
            <person name="Noel B."/>
            <person name="Kuo A."/>
            <person name="Morin E."/>
            <person name="Chen J."/>
            <person name="Kohler A."/>
            <person name="Krizsan K."/>
            <person name="Balestrini R."/>
            <person name="Da Silva C."/>
            <person name="Montanini B."/>
            <person name="Hainaut M."/>
            <person name="Levati E."/>
            <person name="Barry K.W."/>
            <person name="Belfiori B."/>
            <person name="Cichocki N."/>
            <person name="Clum A."/>
            <person name="Dockter R.B."/>
            <person name="Fauchery L."/>
            <person name="Guy J."/>
            <person name="Iotti M."/>
            <person name="Le Tacon F."/>
            <person name="Lindquist E.A."/>
            <person name="Lipzen A."/>
            <person name="Malagnac F."/>
            <person name="Mello A."/>
            <person name="Molinier V."/>
            <person name="Miyauchi S."/>
            <person name="Poulain J."/>
            <person name="Riccioni C."/>
            <person name="Rubini A."/>
            <person name="Sitrit Y."/>
            <person name="Splivallo R."/>
            <person name="Traeger S."/>
            <person name="Wang M."/>
            <person name="Zifcakova L."/>
            <person name="Wipf D."/>
            <person name="Zambonelli A."/>
            <person name="Paolocci F."/>
            <person name="Nowrousian M."/>
            <person name="Ottonello S."/>
            <person name="Baldrian P."/>
            <person name="Spatafora J.W."/>
            <person name="Henrissat B."/>
            <person name="Nagy L.G."/>
            <person name="Aury J.M."/>
            <person name="Wincker P."/>
            <person name="Grigoriev I.V."/>
            <person name="Bonfante P."/>
            <person name="Martin F.M."/>
        </authorList>
    </citation>
    <scope>NUCLEOTIDE SEQUENCE [LARGE SCALE GENOMIC DNA]</scope>
    <source>
        <strain evidence="2 3">120613-1</strain>
    </source>
</reference>
<evidence type="ECO:0000313" key="2">
    <source>
        <dbReference type="EMBL" id="RPA89618.1"/>
    </source>
</evidence>
<accession>A0A3N4IXV0</accession>
<evidence type="ECO:0000256" key="1">
    <source>
        <dbReference type="SAM" id="MobiDB-lite"/>
    </source>
</evidence>
<evidence type="ECO:0000313" key="3">
    <source>
        <dbReference type="Proteomes" id="UP000276215"/>
    </source>
</evidence>
<organism evidence="2 3">
    <name type="scientific">Choiromyces venosus 120613-1</name>
    <dbReference type="NCBI Taxonomy" id="1336337"/>
    <lineage>
        <taxon>Eukaryota</taxon>
        <taxon>Fungi</taxon>
        <taxon>Dikarya</taxon>
        <taxon>Ascomycota</taxon>
        <taxon>Pezizomycotina</taxon>
        <taxon>Pezizomycetes</taxon>
        <taxon>Pezizales</taxon>
        <taxon>Tuberaceae</taxon>
        <taxon>Choiromyces</taxon>
    </lineage>
</organism>
<gene>
    <name evidence="2" type="ORF">L873DRAFT_619819</name>
</gene>
<sequence>MEKSRLPVEESLQCNHHRVQSKYTCTVHPYNTYIFTKCKPPVTYPEADRIRQSHPPNHLFIPSTYLHTYTHTVHPSIHPSARARGPVVPRAAPHIITSSPSRPHQKAQYSTRLYSYYTWSGKEEKKEKRREEKKGKRKKKKKKKKNTHILEYR</sequence>
<name>A0A3N4IXV0_9PEZI</name>
<feature type="compositionally biased region" description="Basic residues" evidence="1">
    <location>
        <begin position="135"/>
        <end position="147"/>
    </location>
</feature>
<protein>
    <submittedName>
        <fullName evidence="2">Uncharacterized protein</fullName>
    </submittedName>
</protein>
<proteinExistence type="predicted"/>
<dbReference type="Proteomes" id="UP000276215">
    <property type="component" value="Unassembled WGS sequence"/>
</dbReference>
<dbReference type="AlphaFoldDB" id="A0A3N4IXV0"/>
<keyword evidence="3" id="KW-1185">Reference proteome</keyword>